<dbReference type="PATRIC" id="fig|1341181.4.peg.2491"/>
<evidence type="ECO:0000313" key="2">
    <source>
        <dbReference type="Proteomes" id="UP000018004"/>
    </source>
</evidence>
<keyword evidence="2" id="KW-1185">Reference proteome</keyword>
<proteinExistence type="predicted"/>
<dbReference type="STRING" id="1341181.FLJC2902T_25310"/>
<name>V6SQ61_9FLAO</name>
<dbReference type="EMBL" id="AVGG01000018">
    <property type="protein sequence ID" value="ESU26560.1"/>
    <property type="molecule type" value="Genomic_DNA"/>
</dbReference>
<reference evidence="1 2" key="1">
    <citation type="submission" date="2013-08" db="EMBL/GenBank/DDBJ databases">
        <title>Flavobacterium limnosediminis JC2902 genome sequencing.</title>
        <authorList>
            <person name="Lee K."/>
            <person name="Yi H."/>
            <person name="Park S."/>
            <person name="Chun J."/>
        </authorList>
    </citation>
    <scope>NUCLEOTIDE SEQUENCE [LARGE SCALE GENOMIC DNA]</scope>
    <source>
        <strain evidence="1 2">JC2902</strain>
    </source>
</reference>
<gene>
    <name evidence="1" type="ORF">FLJC2902T_25310</name>
</gene>
<protein>
    <submittedName>
        <fullName evidence="1">Uncharacterized protein</fullName>
    </submittedName>
</protein>
<evidence type="ECO:0000313" key="1">
    <source>
        <dbReference type="EMBL" id="ESU26560.1"/>
    </source>
</evidence>
<sequence length="52" mass="5574">MLSPVGQTLLNIDGNPKTNYGDSSSKTDFALSSFSCDGTYRWSKIIGGDKSI</sequence>
<comment type="caution">
    <text evidence="1">The sequence shown here is derived from an EMBL/GenBank/DDBJ whole genome shotgun (WGS) entry which is preliminary data.</text>
</comment>
<dbReference type="AlphaFoldDB" id="V6SQ61"/>
<organism evidence="1 2">
    <name type="scientific">Flavobacterium limnosediminis JC2902</name>
    <dbReference type="NCBI Taxonomy" id="1341181"/>
    <lineage>
        <taxon>Bacteria</taxon>
        <taxon>Pseudomonadati</taxon>
        <taxon>Bacteroidota</taxon>
        <taxon>Flavobacteriia</taxon>
        <taxon>Flavobacteriales</taxon>
        <taxon>Flavobacteriaceae</taxon>
        <taxon>Flavobacterium</taxon>
    </lineage>
</organism>
<accession>V6SQ61</accession>
<dbReference type="Proteomes" id="UP000018004">
    <property type="component" value="Unassembled WGS sequence"/>
</dbReference>